<protein>
    <submittedName>
        <fullName evidence="1">Uncharacterized protein</fullName>
    </submittedName>
</protein>
<reference evidence="1 2" key="1">
    <citation type="submission" date="2019-03" db="EMBL/GenBank/DDBJ databases">
        <title>Genomic Encyclopedia of Archaeal and Bacterial Type Strains, Phase II (KMG-II): from individual species to whole genera.</title>
        <authorList>
            <person name="Goeker M."/>
        </authorList>
    </citation>
    <scope>NUCLEOTIDE SEQUENCE [LARGE SCALE GENOMIC DNA]</scope>
    <source>
        <strain evidence="1 2">DSM 24425</strain>
    </source>
</reference>
<dbReference type="EMBL" id="SMFV01000001">
    <property type="protein sequence ID" value="TCK06298.1"/>
    <property type="molecule type" value="Genomic_DNA"/>
</dbReference>
<organism evidence="1 2">
    <name type="scientific">Phorcysia thermohydrogeniphila</name>
    <dbReference type="NCBI Taxonomy" id="936138"/>
    <lineage>
        <taxon>Bacteria</taxon>
        <taxon>Pseudomonadati</taxon>
        <taxon>Aquificota</taxon>
        <taxon>Aquificia</taxon>
        <taxon>Desulfurobacteriales</taxon>
        <taxon>Desulfurobacteriaceae</taxon>
        <taxon>Phorcysia</taxon>
    </lineage>
</organism>
<dbReference type="Proteomes" id="UP000295777">
    <property type="component" value="Unassembled WGS sequence"/>
</dbReference>
<name>A0A4R1GEC8_9BACT</name>
<keyword evidence="2" id="KW-1185">Reference proteome</keyword>
<dbReference type="RefSeq" id="WP_132524712.1">
    <property type="nucleotide sequence ID" value="NZ_SMFV01000001.1"/>
</dbReference>
<dbReference type="AlphaFoldDB" id="A0A4R1GEC8"/>
<proteinExistence type="predicted"/>
<evidence type="ECO:0000313" key="1">
    <source>
        <dbReference type="EMBL" id="TCK06298.1"/>
    </source>
</evidence>
<sequence>MKVYLVFFSPNCAEGAYMFAEELEFLNDAHIRVSGYFTDTGDVAEYKRIKEEGGKRRTLIIPQSSYSFIEELEV</sequence>
<gene>
    <name evidence="1" type="ORF">CLV27_0099</name>
</gene>
<dbReference type="OrthoDB" id="15197at2"/>
<accession>A0A4R1GEC8</accession>
<evidence type="ECO:0000313" key="2">
    <source>
        <dbReference type="Proteomes" id="UP000295777"/>
    </source>
</evidence>
<comment type="caution">
    <text evidence="1">The sequence shown here is derived from an EMBL/GenBank/DDBJ whole genome shotgun (WGS) entry which is preliminary data.</text>
</comment>